<feature type="transmembrane region" description="Helical" evidence="1">
    <location>
        <begin position="61"/>
        <end position="77"/>
    </location>
</feature>
<feature type="transmembrane region" description="Helical" evidence="1">
    <location>
        <begin position="92"/>
        <end position="109"/>
    </location>
</feature>
<accession>A0AAE0F1J0</accession>
<feature type="transmembrane region" description="Helical" evidence="1">
    <location>
        <begin position="29"/>
        <end position="49"/>
    </location>
</feature>
<evidence type="ECO:0000313" key="2">
    <source>
        <dbReference type="EMBL" id="KAK3248646.1"/>
    </source>
</evidence>
<reference evidence="2 3" key="1">
    <citation type="journal article" date="2015" name="Genome Biol. Evol.">
        <title>Comparative Genomics of a Bacterivorous Green Alga Reveals Evolutionary Causalities and Consequences of Phago-Mixotrophic Mode of Nutrition.</title>
        <authorList>
            <person name="Burns J.A."/>
            <person name="Paasch A."/>
            <person name="Narechania A."/>
            <person name="Kim E."/>
        </authorList>
    </citation>
    <scope>NUCLEOTIDE SEQUENCE [LARGE SCALE GENOMIC DNA]</scope>
    <source>
        <strain evidence="2 3">PLY_AMNH</strain>
    </source>
</reference>
<keyword evidence="1" id="KW-1133">Transmembrane helix</keyword>
<name>A0AAE0F1J0_9CHLO</name>
<proteinExistence type="predicted"/>
<dbReference type="AlphaFoldDB" id="A0AAE0F1J0"/>
<protein>
    <submittedName>
        <fullName evidence="2">Uncharacterized protein</fullName>
    </submittedName>
</protein>
<comment type="caution">
    <text evidence="2">The sequence shown here is derived from an EMBL/GenBank/DDBJ whole genome shotgun (WGS) entry which is preliminary data.</text>
</comment>
<dbReference type="EMBL" id="LGRX02027913">
    <property type="protein sequence ID" value="KAK3248646.1"/>
    <property type="molecule type" value="Genomic_DNA"/>
</dbReference>
<keyword evidence="3" id="KW-1185">Reference proteome</keyword>
<organism evidence="2 3">
    <name type="scientific">Cymbomonas tetramitiformis</name>
    <dbReference type="NCBI Taxonomy" id="36881"/>
    <lineage>
        <taxon>Eukaryota</taxon>
        <taxon>Viridiplantae</taxon>
        <taxon>Chlorophyta</taxon>
        <taxon>Pyramimonadophyceae</taxon>
        <taxon>Pyramimonadales</taxon>
        <taxon>Pyramimonadaceae</taxon>
        <taxon>Cymbomonas</taxon>
    </lineage>
</organism>
<evidence type="ECO:0000313" key="3">
    <source>
        <dbReference type="Proteomes" id="UP001190700"/>
    </source>
</evidence>
<sequence length="409" mass="45013">MSGETSKLLDNSNKCTVLTGPACLTGVNALIPEFAVIGVCFAITVYVGLQEEIDYRFYIELFTLFLGVVGVLTEIIFNPKEYVGAARNYTDTGSYVAILVGMCVADYFVRDYWGGSKLRILSNWAVLVGSASSQNLTCPPGLSKEAIESGNSIFAFVAYEVFELWVSLFGTGDIVCGLLQFLFRRVVLWNMELIIGYWNYGWIGGTMFGPGGISMFQASLYSIFEPYGDKMEETDELEISVVGKFLLGLPVYSGVLTPVRYFDGTIFCEQIVSFSSPTSIVGPRIARGHCHYCHFIVSTVRSMFGKQQNPLFRKLDNRASFRVILREWLVGDRRAAVKHLAPDSLSDPLNSTLALLEQDSANATSATSPGDIPPLLVGDSEASVDSDGYATKLIDPIKIMRDQTLVYSK</sequence>
<keyword evidence="1" id="KW-0472">Membrane</keyword>
<keyword evidence="1" id="KW-0812">Transmembrane</keyword>
<gene>
    <name evidence="2" type="ORF">CYMTET_41894</name>
</gene>
<dbReference type="Proteomes" id="UP001190700">
    <property type="component" value="Unassembled WGS sequence"/>
</dbReference>
<evidence type="ECO:0000256" key="1">
    <source>
        <dbReference type="SAM" id="Phobius"/>
    </source>
</evidence>